<keyword evidence="6" id="KW-0547">Nucleotide-binding</keyword>
<keyword evidence="10" id="KW-0175">Coiled coil</keyword>
<keyword evidence="7" id="KW-0067">ATP-binding</keyword>
<evidence type="ECO:0000256" key="4">
    <source>
        <dbReference type="ARBA" id="ARBA00022695"/>
    </source>
</evidence>
<dbReference type="GeneID" id="30176170"/>
<protein>
    <recommendedName>
        <fullName evidence="9">Selenoprotein O</fullName>
    </recommendedName>
</protein>
<dbReference type="InterPro" id="IPR003846">
    <property type="entry name" value="SelO"/>
</dbReference>
<reference evidence="12" key="1">
    <citation type="submission" date="2013-07" db="EMBL/GenBank/DDBJ databases">
        <authorList>
            <consortium name="The Broad Institute Genome Sequencing Platform"/>
            <person name="Cuomo C."/>
            <person name="Litvintseva A."/>
            <person name="Chen Y."/>
            <person name="Heitman J."/>
            <person name="Sun S."/>
            <person name="Springer D."/>
            <person name="Dromer F."/>
            <person name="Young S.K."/>
            <person name="Zeng Q."/>
            <person name="Gargeya S."/>
            <person name="Fitzgerald M."/>
            <person name="Abouelleil A."/>
            <person name="Alvarado L."/>
            <person name="Berlin A.M."/>
            <person name="Chapman S.B."/>
            <person name="Dewar J."/>
            <person name="Goldberg J."/>
            <person name="Griggs A."/>
            <person name="Gujja S."/>
            <person name="Hansen M."/>
            <person name="Howarth C."/>
            <person name="Imamovic A."/>
            <person name="Larimer J."/>
            <person name="McCowan C."/>
            <person name="Murphy C."/>
            <person name="Pearson M."/>
            <person name="Priest M."/>
            <person name="Roberts A."/>
            <person name="Saif S."/>
            <person name="Shea T."/>
            <person name="Sykes S."/>
            <person name="Wortman J."/>
            <person name="Nusbaum C."/>
            <person name="Birren B."/>
        </authorList>
    </citation>
    <scope>NUCLEOTIDE SEQUENCE</scope>
    <source>
        <strain evidence="12">CBS 10737</strain>
    </source>
</reference>
<dbReference type="AlphaFoldDB" id="A0AAJ8L6T3"/>
<dbReference type="GO" id="GO:0005739">
    <property type="term" value="C:mitochondrion"/>
    <property type="evidence" value="ECO:0007669"/>
    <property type="project" value="TreeGrafter"/>
</dbReference>
<reference evidence="12" key="2">
    <citation type="submission" date="2024-02" db="EMBL/GenBank/DDBJ databases">
        <title>Comparative genomics of Cryptococcus and Kwoniella reveals pathogenesis evolution and contrasting modes of karyotype evolution via chromosome fusion or intercentromeric recombination.</title>
        <authorList>
            <person name="Coelho M.A."/>
            <person name="David-Palma M."/>
            <person name="Shea T."/>
            <person name="Bowers K."/>
            <person name="McGinley-Smith S."/>
            <person name="Mohammad A.W."/>
            <person name="Gnirke A."/>
            <person name="Yurkov A.M."/>
            <person name="Nowrousian M."/>
            <person name="Sun S."/>
            <person name="Cuomo C.A."/>
            <person name="Heitman J."/>
        </authorList>
    </citation>
    <scope>NUCLEOTIDE SEQUENCE</scope>
    <source>
        <strain evidence="12">CBS 10737</strain>
    </source>
</reference>
<dbReference type="KEGG" id="kpin:30176170"/>
<name>A0AAJ8L6T3_9TREE</name>
<evidence type="ECO:0000256" key="5">
    <source>
        <dbReference type="ARBA" id="ARBA00022723"/>
    </source>
</evidence>
<dbReference type="GO" id="GO:0070733">
    <property type="term" value="F:AMPylase activity"/>
    <property type="evidence" value="ECO:0007669"/>
    <property type="project" value="TreeGrafter"/>
</dbReference>
<evidence type="ECO:0000256" key="3">
    <source>
        <dbReference type="ARBA" id="ARBA00022679"/>
    </source>
</evidence>
<gene>
    <name evidence="12" type="ORF">I206_103848</name>
</gene>
<sequence>MSTQKLPIHRLPLPPTTLQHTLGQLPLEDKPSSQRRATTFKTTTDGIWARVNPLWASWPLRITKEEALSLGVDVEKGEQLNVEDVLSRWNLNKIEHTGIQHDSEEIKNELNTFSSEFRLKLNPILLGISTSTLKDVLPNLTVGDATTICNRGASPSPDSTPAALVRNALIDILSGRKVLQSENSENSKNNQTNYGPWSTRYCGHQFGSWAGQLGDGRAISILETQSEQGGRQELQLKGAGRTPFSRTADGLAVLRSGVREFLGCEAIAALDISTTRSLALLTTPFPELPVIRENGPEPSSLLCRVSPSFIRIGHFQALNPSKADQGMRQIFLGGRGWLDDQSVGTESEEGNLEGLLKLTNWVKDDIMGMQSNSVKEWLEEVIKRNAETVAKWQVYGWMHGVLNTDNISLTGVTIDFGPYAFMDVYDDKHICNHSDPSGLYNYRNQPARVLFALDKLATSLAPILGYEAIHSKVPFAGYSEALSKETRKEWEEKGKEVISGFEERFWEIEREVERNGWLKRFGLKTYKDSDDRDIFIDYLKLLQTHKIDFHTSFRLLSSFKSTQIDDSNYLDSFISNFLEETTISKCDDNLLNRSEEEFKNWFKIYAKRSCELEEKSKYNDLENENENWEKLKEKEMKLINPRFILRQWILEETIEKMEKLLTEPWINSKKGKEPEEWEIDLGIKEARKILAKILDMSTRPFEPYGEGEGKGSEFEEDKRLCGLGRKDMLGFQCSCSS</sequence>
<keyword evidence="8" id="KW-0460">Magnesium</keyword>
<evidence type="ECO:0000256" key="10">
    <source>
        <dbReference type="SAM" id="Coils"/>
    </source>
</evidence>
<comment type="cofactor">
    <cofactor evidence="1">
        <name>Mg(2+)</name>
        <dbReference type="ChEBI" id="CHEBI:18420"/>
    </cofactor>
</comment>
<evidence type="ECO:0000256" key="6">
    <source>
        <dbReference type="ARBA" id="ARBA00022741"/>
    </source>
</evidence>
<evidence type="ECO:0000256" key="8">
    <source>
        <dbReference type="ARBA" id="ARBA00022842"/>
    </source>
</evidence>
<dbReference type="PANTHER" id="PTHR32057:SF14">
    <property type="entry name" value="PROTEIN ADENYLYLTRANSFERASE SELO, MITOCHONDRIAL"/>
    <property type="match status" value="1"/>
</dbReference>
<keyword evidence="13" id="KW-1185">Reference proteome</keyword>
<evidence type="ECO:0000256" key="2">
    <source>
        <dbReference type="ARBA" id="ARBA00009747"/>
    </source>
</evidence>
<keyword evidence="5" id="KW-0479">Metal-binding</keyword>
<feature type="region of interest" description="Disordered" evidence="11">
    <location>
        <begin position="1"/>
        <end position="21"/>
    </location>
</feature>
<dbReference type="GO" id="GO:0005524">
    <property type="term" value="F:ATP binding"/>
    <property type="evidence" value="ECO:0007669"/>
    <property type="project" value="UniProtKB-KW"/>
</dbReference>
<evidence type="ECO:0000256" key="9">
    <source>
        <dbReference type="ARBA" id="ARBA00031547"/>
    </source>
</evidence>
<feature type="coiled-coil region" evidence="10">
    <location>
        <begin position="611"/>
        <end position="638"/>
    </location>
</feature>
<dbReference type="Pfam" id="PF02696">
    <property type="entry name" value="SelO"/>
    <property type="match status" value="1"/>
</dbReference>
<keyword evidence="4" id="KW-0548">Nucleotidyltransferase</keyword>
<accession>A0AAJ8L6T3</accession>
<comment type="similarity">
    <text evidence="2">Belongs to the SELO family.</text>
</comment>
<evidence type="ECO:0000256" key="11">
    <source>
        <dbReference type="SAM" id="MobiDB-lite"/>
    </source>
</evidence>
<evidence type="ECO:0000256" key="7">
    <source>
        <dbReference type="ARBA" id="ARBA00022840"/>
    </source>
</evidence>
<organism evidence="12 13">
    <name type="scientific">Kwoniella pini CBS 10737</name>
    <dbReference type="NCBI Taxonomy" id="1296096"/>
    <lineage>
        <taxon>Eukaryota</taxon>
        <taxon>Fungi</taxon>
        <taxon>Dikarya</taxon>
        <taxon>Basidiomycota</taxon>
        <taxon>Agaricomycotina</taxon>
        <taxon>Tremellomycetes</taxon>
        <taxon>Tremellales</taxon>
        <taxon>Cryptococcaceae</taxon>
        <taxon>Kwoniella</taxon>
    </lineage>
</organism>
<proteinExistence type="inferred from homology"/>
<evidence type="ECO:0000313" key="13">
    <source>
        <dbReference type="Proteomes" id="UP000094020"/>
    </source>
</evidence>
<dbReference type="Proteomes" id="UP000094020">
    <property type="component" value="Chromosome 5"/>
</dbReference>
<dbReference type="GO" id="GO:0046872">
    <property type="term" value="F:metal ion binding"/>
    <property type="evidence" value="ECO:0007669"/>
    <property type="project" value="UniProtKB-KW"/>
</dbReference>
<dbReference type="EMBL" id="CP144523">
    <property type="protein sequence ID" value="WWC69905.1"/>
    <property type="molecule type" value="Genomic_DNA"/>
</dbReference>
<dbReference type="RefSeq" id="XP_070058941.1">
    <property type="nucleotide sequence ID" value="XM_070202840.1"/>
</dbReference>
<evidence type="ECO:0000256" key="1">
    <source>
        <dbReference type="ARBA" id="ARBA00001946"/>
    </source>
</evidence>
<evidence type="ECO:0000313" key="12">
    <source>
        <dbReference type="EMBL" id="WWC69905.1"/>
    </source>
</evidence>
<dbReference type="PANTHER" id="PTHR32057">
    <property type="entry name" value="PROTEIN ADENYLYLTRANSFERASE SELO, MITOCHONDRIAL"/>
    <property type="match status" value="1"/>
</dbReference>
<keyword evidence="3" id="KW-0808">Transferase</keyword>